<reference evidence="2" key="1">
    <citation type="submission" date="2021-02" db="EMBL/GenBank/DDBJ databases">
        <authorList>
            <person name="Dougan E. K."/>
            <person name="Rhodes N."/>
            <person name="Thang M."/>
            <person name="Chan C."/>
        </authorList>
    </citation>
    <scope>NUCLEOTIDE SEQUENCE</scope>
</reference>
<dbReference type="AlphaFoldDB" id="A0A813K201"/>
<evidence type="ECO:0000313" key="3">
    <source>
        <dbReference type="Proteomes" id="UP000626109"/>
    </source>
</evidence>
<gene>
    <name evidence="2" type="ORF">PGLA2088_LOCUS26326</name>
</gene>
<proteinExistence type="predicted"/>
<comment type="caution">
    <text evidence="2">The sequence shown here is derived from an EMBL/GenBank/DDBJ whole genome shotgun (WGS) entry which is preliminary data.</text>
</comment>
<protein>
    <submittedName>
        <fullName evidence="2">Uncharacterized protein</fullName>
    </submittedName>
</protein>
<dbReference type="EMBL" id="CAJNNW010027018">
    <property type="protein sequence ID" value="CAE8689123.1"/>
    <property type="molecule type" value="Genomic_DNA"/>
</dbReference>
<feature type="region of interest" description="Disordered" evidence="1">
    <location>
        <begin position="43"/>
        <end position="67"/>
    </location>
</feature>
<name>A0A813K201_POLGL</name>
<dbReference type="Proteomes" id="UP000626109">
    <property type="component" value="Unassembled WGS sequence"/>
</dbReference>
<evidence type="ECO:0000313" key="2">
    <source>
        <dbReference type="EMBL" id="CAE8689123.1"/>
    </source>
</evidence>
<evidence type="ECO:0000256" key="1">
    <source>
        <dbReference type="SAM" id="MobiDB-lite"/>
    </source>
</evidence>
<organism evidence="2 3">
    <name type="scientific">Polarella glacialis</name>
    <name type="common">Dinoflagellate</name>
    <dbReference type="NCBI Taxonomy" id="89957"/>
    <lineage>
        <taxon>Eukaryota</taxon>
        <taxon>Sar</taxon>
        <taxon>Alveolata</taxon>
        <taxon>Dinophyceae</taxon>
        <taxon>Suessiales</taxon>
        <taxon>Suessiaceae</taxon>
        <taxon>Polarella</taxon>
    </lineage>
</organism>
<accession>A0A813K201</accession>
<sequence length="147" mass="15787">MSVGNEGLADYLPGGGHSCSSRGINFNTTLHCNDKRTTYSSYDNNNYNNNINNNNSNSGSSGGNSSSLMPPLTADCCHWTMRMPPLPAFVSQGSLQSLEASAAEEAESEELLGSLTERLQLEIDGFLSEVNSFKRRQDISATLATNA</sequence>